<keyword evidence="9" id="KW-1185">Reference proteome</keyword>
<evidence type="ECO:0000256" key="4">
    <source>
        <dbReference type="ARBA" id="ARBA00022691"/>
    </source>
</evidence>
<dbReference type="Pfam" id="PF00856">
    <property type="entry name" value="SET"/>
    <property type="match status" value="1"/>
</dbReference>
<dbReference type="PROSITE" id="PS50867">
    <property type="entry name" value="PRE_SET"/>
    <property type="match status" value="1"/>
</dbReference>
<organism evidence="8 9">
    <name type="scientific">Artemia franciscana</name>
    <name type="common">Brine shrimp</name>
    <name type="synonym">Artemia sanfranciscana</name>
    <dbReference type="NCBI Taxonomy" id="6661"/>
    <lineage>
        <taxon>Eukaryota</taxon>
        <taxon>Metazoa</taxon>
        <taxon>Ecdysozoa</taxon>
        <taxon>Arthropoda</taxon>
        <taxon>Crustacea</taxon>
        <taxon>Branchiopoda</taxon>
        <taxon>Anostraca</taxon>
        <taxon>Artemiidae</taxon>
        <taxon>Artemia</taxon>
    </lineage>
</organism>
<keyword evidence="3" id="KW-0489">Methyltransferase</keyword>
<feature type="domain" description="Pre-SET" evidence="7">
    <location>
        <begin position="60"/>
        <end position="127"/>
    </location>
</feature>
<dbReference type="SMART" id="SM00317">
    <property type="entry name" value="SET"/>
    <property type="match status" value="1"/>
</dbReference>
<reference evidence="8" key="1">
    <citation type="submission" date="2023-07" db="EMBL/GenBank/DDBJ databases">
        <title>Chromosome-level genome assembly of Artemia franciscana.</title>
        <authorList>
            <person name="Jo E."/>
        </authorList>
    </citation>
    <scope>NUCLEOTIDE SEQUENCE</scope>
    <source>
        <tissue evidence="8">Whole body</tissue>
    </source>
</reference>
<dbReference type="InterPro" id="IPR046341">
    <property type="entry name" value="SET_dom_sf"/>
</dbReference>
<evidence type="ECO:0000259" key="7">
    <source>
        <dbReference type="PROSITE" id="PS50867"/>
    </source>
</evidence>
<feature type="transmembrane region" description="Helical" evidence="5">
    <location>
        <begin position="257"/>
        <end position="287"/>
    </location>
</feature>
<gene>
    <name evidence="8" type="ORF">QYM36_016901</name>
</gene>
<accession>A0AA88HFU4</accession>
<dbReference type="Pfam" id="PF05033">
    <property type="entry name" value="Pre-SET"/>
    <property type="match status" value="1"/>
</dbReference>
<comment type="caution">
    <text evidence="8">The sequence shown here is derived from an EMBL/GenBank/DDBJ whole genome shotgun (WGS) entry which is preliminary data.</text>
</comment>
<evidence type="ECO:0000259" key="6">
    <source>
        <dbReference type="PROSITE" id="PS50280"/>
    </source>
</evidence>
<evidence type="ECO:0000256" key="2">
    <source>
        <dbReference type="ARBA" id="ARBA00022454"/>
    </source>
</evidence>
<keyword evidence="5" id="KW-1133">Transmembrane helix</keyword>
<evidence type="ECO:0000256" key="5">
    <source>
        <dbReference type="SAM" id="Phobius"/>
    </source>
</evidence>
<sequence length="288" mass="32597">MQIDLSQDSSNVSSRDISNGLEVNPIICFAQSGDAPQDFIYVVQNHISSLDVKVDTDAQLNCDCSYGCSSTKQCRCARFSGINWYNKDKLDRYSDLQGEFEGVMLFECNDKCNCRLRGCDNRLVQKGLQYPLAVFQTGKKGWGLKTLRPIQAGTFVCEYLGEILLEDEADLRNDDSFMFSLGAIPGKPEYCIDSKKYGNVARFINHSCQPNLFALRVFIDQRDLSFPKVAFFASKDIQAGEELRYERKVLGSFSLSLSLLISLIFQLLLLECLFMSCIKFIIVCYYVC</sequence>
<dbReference type="GO" id="GO:0008270">
    <property type="term" value="F:zinc ion binding"/>
    <property type="evidence" value="ECO:0007669"/>
    <property type="project" value="InterPro"/>
</dbReference>
<evidence type="ECO:0000313" key="8">
    <source>
        <dbReference type="EMBL" id="KAK2704672.1"/>
    </source>
</evidence>
<proteinExistence type="predicted"/>
<dbReference type="InterPro" id="IPR043550">
    <property type="entry name" value="EHMT1/EHMT2"/>
</dbReference>
<dbReference type="PANTHER" id="PTHR46307">
    <property type="entry name" value="G9A, ISOFORM B"/>
    <property type="match status" value="1"/>
</dbReference>
<dbReference type="AlphaFoldDB" id="A0AA88HFU4"/>
<dbReference type="InterPro" id="IPR001214">
    <property type="entry name" value="SET_dom"/>
</dbReference>
<dbReference type="GO" id="GO:0046974">
    <property type="term" value="F:histone H3K9 methyltransferase activity"/>
    <property type="evidence" value="ECO:0007669"/>
    <property type="project" value="TreeGrafter"/>
</dbReference>
<dbReference type="Gene3D" id="2.170.270.10">
    <property type="entry name" value="SET domain"/>
    <property type="match status" value="1"/>
</dbReference>
<dbReference type="GO" id="GO:0002039">
    <property type="term" value="F:p53 binding"/>
    <property type="evidence" value="ECO:0007669"/>
    <property type="project" value="InterPro"/>
</dbReference>
<evidence type="ECO:0000256" key="1">
    <source>
        <dbReference type="ARBA" id="ARBA00004286"/>
    </source>
</evidence>
<feature type="domain" description="SET" evidence="6">
    <location>
        <begin position="130"/>
        <end position="248"/>
    </location>
</feature>
<name>A0AA88HFU4_ARTSF</name>
<keyword evidence="5" id="KW-0472">Membrane</keyword>
<dbReference type="Proteomes" id="UP001187531">
    <property type="component" value="Unassembled WGS sequence"/>
</dbReference>
<dbReference type="SMART" id="SM00468">
    <property type="entry name" value="PreSET"/>
    <property type="match status" value="1"/>
</dbReference>
<keyword evidence="5" id="KW-0812">Transmembrane</keyword>
<dbReference type="EMBL" id="JAVRJZ010000021">
    <property type="protein sequence ID" value="KAK2704672.1"/>
    <property type="molecule type" value="Genomic_DNA"/>
</dbReference>
<dbReference type="GO" id="GO:0005634">
    <property type="term" value="C:nucleus"/>
    <property type="evidence" value="ECO:0007669"/>
    <property type="project" value="InterPro"/>
</dbReference>
<dbReference type="SUPFAM" id="SSF82199">
    <property type="entry name" value="SET domain"/>
    <property type="match status" value="1"/>
</dbReference>
<protein>
    <submittedName>
        <fullName evidence="8">Uncharacterized protein</fullName>
    </submittedName>
</protein>
<keyword evidence="3" id="KW-0808">Transferase</keyword>
<evidence type="ECO:0000256" key="3">
    <source>
        <dbReference type="ARBA" id="ARBA00022603"/>
    </source>
</evidence>
<dbReference type="PANTHER" id="PTHR46307:SF4">
    <property type="entry name" value="G9A, ISOFORM B"/>
    <property type="match status" value="1"/>
</dbReference>
<keyword evidence="2" id="KW-0158">Chromosome</keyword>
<dbReference type="PROSITE" id="PS50280">
    <property type="entry name" value="SET"/>
    <property type="match status" value="1"/>
</dbReference>
<comment type="subcellular location">
    <subcellularLocation>
        <location evidence="1">Chromosome</location>
    </subcellularLocation>
</comment>
<dbReference type="GO" id="GO:0000122">
    <property type="term" value="P:negative regulation of transcription by RNA polymerase II"/>
    <property type="evidence" value="ECO:0007669"/>
    <property type="project" value="TreeGrafter"/>
</dbReference>
<evidence type="ECO:0000313" key="9">
    <source>
        <dbReference type="Proteomes" id="UP001187531"/>
    </source>
</evidence>
<dbReference type="InterPro" id="IPR007728">
    <property type="entry name" value="Pre-SET_dom"/>
</dbReference>
<dbReference type="GO" id="GO:0000785">
    <property type="term" value="C:chromatin"/>
    <property type="evidence" value="ECO:0007669"/>
    <property type="project" value="TreeGrafter"/>
</dbReference>
<dbReference type="GO" id="GO:0032259">
    <property type="term" value="P:methylation"/>
    <property type="evidence" value="ECO:0007669"/>
    <property type="project" value="UniProtKB-KW"/>
</dbReference>
<keyword evidence="4" id="KW-0949">S-adenosyl-L-methionine</keyword>